<evidence type="ECO:0000256" key="8">
    <source>
        <dbReference type="ARBA" id="ARBA00022989"/>
    </source>
</evidence>
<dbReference type="InterPro" id="IPR006260">
    <property type="entry name" value="TonB/TolA_C"/>
</dbReference>
<proteinExistence type="inferred from homology"/>
<dbReference type="SUPFAM" id="SSF74653">
    <property type="entry name" value="TolA/TonB C-terminal domain"/>
    <property type="match status" value="1"/>
</dbReference>
<organism evidence="11 12">
    <name type="scientific">Microbulbifer celer</name>
    <dbReference type="NCBI Taxonomy" id="435905"/>
    <lineage>
        <taxon>Bacteria</taxon>
        <taxon>Pseudomonadati</taxon>
        <taxon>Pseudomonadota</taxon>
        <taxon>Gammaproteobacteria</taxon>
        <taxon>Cellvibrionales</taxon>
        <taxon>Microbulbiferaceae</taxon>
        <taxon>Microbulbifer</taxon>
    </lineage>
</organism>
<keyword evidence="7" id="KW-0653">Protein transport</keyword>
<comment type="subcellular location">
    <subcellularLocation>
        <location evidence="1">Cell inner membrane</location>
        <topology evidence="1">Single-pass membrane protein</topology>
        <orientation evidence="1">Periplasmic side</orientation>
    </subcellularLocation>
</comment>
<evidence type="ECO:0000256" key="3">
    <source>
        <dbReference type="ARBA" id="ARBA00022448"/>
    </source>
</evidence>
<evidence type="ECO:0000256" key="9">
    <source>
        <dbReference type="ARBA" id="ARBA00023136"/>
    </source>
</evidence>
<dbReference type="RefSeq" id="WP_230437753.1">
    <property type="nucleotide sequence ID" value="NZ_CP087715.1"/>
</dbReference>
<dbReference type="Pfam" id="PF03544">
    <property type="entry name" value="TonB_C"/>
    <property type="match status" value="1"/>
</dbReference>
<dbReference type="PROSITE" id="PS52015">
    <property type="entry name" value="TONB_CTD"/>
    <property type="match status" value="1"/>
</dbReference>
<comment type="caution">
    <text evidence="11">The sequence shown here is derived from an EMBL/GenBank/DDBJ whole genome shotgun (WGS) entry which is preliminary data.</text>
</comment>
<dbReference type="Proteomes" id="UP001597264">
    <property type="component" value="Unassembled WGS sequence"/>
</dbReference>
<dbReference type="NCBIfam" id="TIGR01352">
    <property type="entry name" value="tonB_Cterm"/>
    <property type="match status" value="1"/>
</dbReference>
<keyword evidence="8" id="KW-1133">Transmembrane helix</keyword>
<evidence type="ECO:0000259" key="10">
    <source>
        <dbReference type="PROSITE" id="PS52015"/>
    </source>
</evidence>
<dbReference type="PANTHER" id="PTHR33446:SF2">
    <property type="entry name" value="PROTEIN TONB"/>
    <property type="match status" value="1"/>
</dbReference>
<evidence type="ECO:0000256" key="5">
    <source>
        <dbReference type="ARBA" id="ARBA00022519"/>
    </source>
</evidence>
<evidence type="ECO:0000256" key="6">
    <source>
        <dbReference type="ARBA" id="ARBA00022692"/>
    </source>
</evidence>
<keyword evidence="12" id="KW-1185">Reference proteome</keyword>
<accession>A0ABW3U6C5</accession>
<keyword evidence="6" id="KW-0812">Transmembrane</keyword>
<dbReference type="PANTHER" id="PTHR33446">
    <property type="entry name" value="PROTEIN TONB-RELATED"/>
    <property type="match status" value="1"/>
</dbReference>
<sequence length="160" mass="17974">MLTLPIVIQAGTDLPATPNYWQKGYSHNREPEMKLRYFALALPLLAAGMSVDAAPRLSGVKQQGTVEQYASILNNHTMKNIRYPARAERKRREGNVILRITIDKSGQVKDIEVVEESNYSSLNREALRSVERSNPYPAIPANLGIDSYSFTIPIRFKLNG</sequence>
<protein>
    <submittedName>
        <fullName evidence="11">Energy transducer TonB</fullName>
    </submittedName>
</protein>
<evidence type="ECO:0000256" key="7">
    <source>
        <dbReference type="ARBA" id="ARBA00022927"/>
    </source>
</evidence>
<evidence type="ECO:0000256" key="2">
    <source>
        <dbReference type="ARBA" id="ARBA00006555"/>
    </source>
</evidence>
<evidence type="ECO:0000313" key="12">
    <source>
        <dbReference type="Proteomes" id="UP001597264"/>
    </source>
</evidence>
<gene>
    <name evidence="11" type="ORF">ACFQ2X_02745</name>
</gene>
<dbReference type="EMBL" id="JBHTLR010000004">
    <property type="protein sequence ID" value="MFD1215506.1"/>
    <property type="molecule type" value="Genomic_DNA"/>
</dbReference>
<evidence type="ECO:0000256" key="1">
    <source>
        <dbReference type="ARBA" id="ARBA00004383"/>
    </source>
</evidence>
<keyword evidence="5" id="KW-0997">Cell inner membrane</keyword>
<dbReference type="InterPro" id="IPR051045">
    <property type="entry name" value="TonB-dependent_transducer"/>
</dbReference>
<evidence type="ECO:0000313" key="11">
    <source>
        <dbReference type="EMBL" id="MFD1215506.1"/>
    </source>
</evidence>
<comment type="similarity">
    <text evidence="2">Belongs to the TonB family.</text>
</comment>
<evidence type="ECO:0000256" key="4">
    <source>
        <dbReference type="ARBA" id="ARBA00022475"/>
    </source>
</evidence>
<keyword evidence="4" id="KW-1003">Cell membrane</keyword>
<keyword evidence="9" id="KW-0472">Membrane</keyword>
<reference evidence="12" key="1">
    <citation type="journal article" date="2019" name="Int. J. Syst. Evol. Microbiol.">
        <title>The Global Catalogue of Microorganisms (GCM) 10K type strain sequencing project: providing services to taxonomists for standard genome sequencing and annotation.</title>
        <authorList>
            <consortium name="The Broad Institute Genomics Platform"/>
            <consortium name="The Broad Institute Genome Sequencing Center for Infectious Disease"/>
            <person name="Wu L."/>
            <person name="Ma J."/>
        </authorList>
    </citation>
    <scope>NUCLEOTIDE SEQUENCE [LARGE SCALE GENOMIC DNA]</scope>
    <source>
        <strain evidence="12">CCUG 54356</strain>
    </source>
</reference>
<dbReference type="InterPro" id="IPR037682">
    <property type="entry name" value="TonB_C"/>
</dbReference>
<feature type="domain" description="TonB C-terminal" evidence="10">
    <location>
        <begin position="68"/>
        <end position="160"/>
    </location>
</feature>
<keyword evidence="3" id="KW-0813">Transport</keyword>
<name>A0ABW3U6C5_9GAMM</name>
<dbReference type="Gene3D" id="3.30.1150.10">
    <property type="match status" value="1"/>
</dbReference>